<feature type="compositionally biased region" description="Basic and acidic residues" evidence="1">
    <location>
        <begin position="25"/>
        <end position="63"/>
    </location>
</feature>
<feature type="compositionally biased region" description="Low complexity" evidence="1">
    <location>
        <begin position="192"/>
        <end position="211"/>
    </location>
</feature>
<reference evidence="2" key="1">
    <citation type="journal article" date="2020" name="Stud. Mycol.">
        <title>101 Dothideomycetes genomes: a test case for predicting lifestyles and emergence of pathogens.</title>
        <authorList>
            <person name="Haridas S."/>
            <person name="Albert R."/>
            <person name="Binder M."/>
            <person name="Bloem J."/>
            <person name="Labutti K."/>
            <person name="Salamov A."/>
            <person name="Andreopoulos B."/>
            <person name="Baker S."/>
            <person name="Barry K."/>
            <person name="Bills G."/>
            <person name="Bluhm B."/>
            <person name="Cannon C."/>
            <person name="Castanera R."/>
            <person name="Culley D."/>
            <person name="Daum C."/>
            <person name="Ezra D."/>
            <person name="Gonzalez J."/>
            <person name="Henrissat B."/>
            <person name="Kuo A."/>
            <person name="Liang C."/>
            <person name="Lipzen A."/>
            <person name="Lutzoni F."/>
            <person name="Magnuson J."/>
            <person name="Mondo S."/>
            <person name="Nolan M."/>
            <person name="Ohm R."/>
            <person name="Pangilinan J."/>
            <person name="Park H.-J."/>
            <person name="Ramirez L."/>
            <person name="Alfaro M."/>
            <person name="Sun H."/>
            <person name="Tritt A."/>
            <person name="Yoshinaga Y."/>
            <person name="Zwiers L.-H."/>
            <person name="Turgeon B."/>
            <person name="Goodwin S."/>
            <person name="Spatafora J."/>
            <person name="Crous P."/>
            <person name="Grigoriev I."/>
        </authorList>
    </citation>
    <scope>NUCLEOTIDE SEQUENCE</scope>
    <source>
        <strain evidence="2">CBS 175.79</strain>
    </source>
</reference>
<gene>
    <name evidence="2" type="ORF">BU24DRAFT_422813</name>
</gene>
<feature type="compositionally biased region" description="Basic and acidic residues" evidence="1">
    <location>
        <begin position="1"/>
        <end position="12"/>
    </location>
</feature>
<feature type="region of interest" description="Disordered" evidence="1">
    <location>
        <begin position="1"/>
        <end position="272"/>
    </location>
</feature>
<proteinExistence type="predicted"/>
<feature type="compositionally biased region" description="Polar residues" evidence="1">
    <location>
        <begin position="107"/>
        <end position="125"/>
    </location>
</feature>
<dbReference type="GeneID" id="54285480"/>
<dbReference type="Proteomes" id="UP000799778">
    <property type="component" value="Unassembled WGS sequence"/>
</dbReference>
<feature type="compositionally biased region" description="Acidic residues" evidence="1">
    <location>
        <begin position="64"/>
        <end position="86"/>
    </location>
</feature>
<protein>
    <submittedName>
        <fullName evidence="2">Uncharacterized protein</fullName>
    </submittedName>
</protein>
<name>A0A6A5XT51_9PLEO</name>
<feature type="compositionally biased region" description="Basic and acidic residues" evidence="1">
    <location>
        <begin position="212"/>
        <end position="241"/>
    </location>
</feature>
<organism evidence="2 3">
    <name type="scientific">Aaosphaeria arxii CBS 175.79</name>
    <dbReference type="NCBI Taxonomy" id="1450172"/>
    <lineage>
        <taxon>Eukaryota</taxon>
        <taxon>Fungi</taxon>
        <taxon>Dikarya</taxon>
        <taxon>Ascomycota</taxon>
        <taxon>Pezizomycotina</taxon>
        <taxon>Dothideomycetes</taxon>
        <taxon>Pleosporomycetidae</taxon>
        <taxon>Pleosporales</taxon>
        <taxon>Pleosporales incertae sedis</taxon>
        <taxon>Aaosphaeria</taxon>
    </lineage>
</organism>
<dbReference type="OrthoDB" id="3799024at2759"/>
<evidence type="ECO:0000313" key="3">
    <source>
        <dbReference type="Proteomes" id="UP000799778"/>
    </source>
</evidence>
<dbReference type="EMBL" id="ML978069">
    <property type="protein sequence ID" value="KAF2016468.1"/>
    <property type="molecule type" value="Genomic_DNA"/>
</dbReference>
<accession>A0A6A5XT51</accession>
<evidence type="ECO:0000313" key="2">
    <source>
        <dbReference type="EMBL" id="KAF2016468.1"/>
    </source>
</evidence>
<feature type="compositionally biased region" description="Polar residues" evidence="1">
    <location>
        <begin position="181"/>
        <end position="191"/>
    </location>
</feature>
<keyword evidence="3" id="KW-1185">Reference proteome</keyword>
<feature type="compositionally biased region" description="Basic and acidic residues" evidence="1">
    <location>
        <begin position="263"/>
        <end position="272"/>
    </location>
</feature>
<evidence type="ECO:0000256" key="1">
    <source>
        <dbReference type="SAM" id="MobiDB-lite"/>
    </source>
</evidence>
<dbReference type="RefSeq" id="XP_033384807.1">
    <property type="nucleotide sequence ID" value="XM_033528083.1"/>
</dbReference>
<dbReference type="AlphaFoldDB" id="A0A6A5XT51"/>
<sequence>MRKEESVEREVAASEEVSMTTGVHNHGEDVMVHVDGSHGKARLEREYHEGHEADEDHCNNGKYEDDEEYYEDDEDFYDEGEDEQWDEVSLGPPSSPNILREAPLPSLNFTPNANPTNPSSASTKAAKQKNWLHRLPPSTPIASSSPQPEAEDIDNTFPRTGGGRPLNAPLPAILDGPRTGRPSSPGYQTPYSKAGFAAASTSSARFASLARTRPDEFVRLQREGMIDDRGEPTAKWNEHLERGRKRKRTGASASSSSRSKRKAKDDGASRTV</sequence>